<accession>A0ABV9EMD8</accession>
<protein>
    <submittedName>
        <fullName evidence="8">Tannase/feruloyl esterase family alpha/beta hydrolase</fullName>
    </submittedName>
</protein>
<keyword evidence="6" id="KW-0106">Calcium</keyword>
<evidence type="ECO:0000256" key="6">
    <source>
        <dbReference type="ARBA" id="ARBA00022837"/>
    </source>
</evidence>
<evidence type="ECO:0000256" key="7">
    <source>
        <dbReference type="ARBA" id="ARBA00023157"/>
    </source>
</evidence>
<comment type="caution">
    <text evidence="8">The sequence shown here is derived from an EMBL/GenBank/DDBJ whole genome shotgun (WGS) entry which is preliminary data.</text>
</comment>
<dbReference type="PANTHER" id="PTHR33938">
    <property type="entry name" value="FERULOYL ESTERASE B-RELATED"/>
    <property type="match status" value="1"/>
</dbReference>
<keyword evidence="2" id="KW-0719">Serine esterase</keyword>
<gene>
    <name evidence="8" type="ORF">ACFO8L_28030</name>
</gene>
<keyword evidence="9" id="KW-1185">Reference proteome</keyword>
<keyword evidence="3" id="KW-0479">Metal-binding</keyword>
<dbReference type="GO" id="GO:0016787">
    <property type="term" value="F:hydrolase activity"/>
    <property type="evidence" value="ECO:0007669"/>
    <property type="project" value="UniProtKB-KW"/>
</dbReference>
<dbReference type="InterPro" id="IPR029058">
    <property type="entry name" value="AB_hydrolase_fold"/>
</dbReference>
<evidence type="ECO:0000256" key="2">
    <source>
        <dbReference type="ARBA" id="ARBA00022487"/>
    </source>
</evidence>
<keyword evidence="4" id="KW-0732">Signal</keyword>
<evidence type="ECO:0000256" key="4">
    <source>
        <dbReference type="ARBA" id="ARBA00022729"/>
    </source>
</evidence>
<dbReference type="PANTHER" id="PTHR33938:SF15">
    <property type="entry name" value="FERULOYL ESTERASE B-RELATED"/>
    <property type="match status" value="1"/>
</dbReference>
<evidence type="ECO:0000313" key="8">
    <source>
        <dbReference type="EMBL" id="MFC4589969.1"/>
    </source>
</evidence>
<evidence type="ECO:0000256" key="3">
    <source>
        <dbReference type="ARBA" id="ARBA00022723"/>
    </source>
</evidence>
<sequence>MAMTQELLARVRGRTPGRAGRAAGVRALPVVFALLAVLVMADGGQAASRAAVAGVPAEARGSSSGPPVVLPKTDCAALAGQDLSGTPGAPAVIGSATEMISPDGWAACEVKGTAAPQIQFDVLLPTKTWRQRYLQTGCGAFCGSVDFFADASDGCVPLTRGDFAIATGNGGHVGVSGFDGTFGADPQLRVDFGYRSDHVVALVAKRLIALYYGQGPRYSYFDGCSQGGHEGMTEAQRYPHDFDGIIAGAPASLLTSLIVWSAGWHATANTDARGRPIMTAAKLPALHAAVMRECDARDGLADGQIDDPRACTFDPQSLRCATGTDSADCLTDAQIGAVRKLYDGPRDERGRRMYPGGEPVGSEANWARWVTPTANGDPAVAEGNATSALKYLAYPSARPSATLRDLRYDSATFREINRQAGIYDASDPDLTAFRAAGGKLLLWHGWADQAISPYGTIAYYHALTERMGGTDATQRFARLFMLPGVAHCGGGQGPDAFDALTPTLAWVENGVAPDRLVATKRQDDNVVRTRPVYPYPTVARYDGSGSGDDAANFAPAPPPTRYEDDIPWLGSFRSGYEQTCGWHDGRWSCTPARRPS</sequence>
<keyword evidence="5 8" id="KW-0378">Hydrolase</keyword>
<dbReference type="SUPFAM" id="SSF53474">
    <property type="entry name" value="alpha/beta-Hydrolases"/>
    <property type="match status" value="1"/>
</dbReference>
<evidence type="ECO:0000256" key="1">
    <source>
        <dbReference type="ARBA" id="ARBA00006249"/>
    </source>
</evidence>
<organism evidence="8 9">
    <name type="scientific">Sphaerisporangium corydalis</name>
    <dbReference type="NCBI Taxonomy" id="1441875"/>
    <lineage>
        <taxon>Bacteria</taxon>
        <taxon>Bacillati</taxon>
        <taxon>Actinomycetota</taxon>
        <taxon>Actinomycetes</taxon>
        <taxon>Streptosporangiales</taxon>
        <taxon>Streptosporangiaceae</taxon>
        <taxon>Sphaerisporangium</taxon>
    </lineage>
</organism>
<name>A0ABV9EMD8_9ACTN</name>
<keyword evidence="7" id="KW-1015">Disulfide bond</keyword>
<dbReference type="RefSeq" id="WP_262845312.1">
    <property type="nucleotide sequence ID" value="NZ_JANZYP010000038.1"/>
</dbReference>
<dbReference type="InterPro" id="IPR011118">
    <property type="entry name" value="Tannase/feruloyl_esterase"/>
</dbReference>
<comment type="similarity">
    <text evidence="1">Belongs to the tannase family.</text>
</comment>
<evidence type="ECO:0000313" key="9">
    <source>
        <dbReference type="Proteomes" id="UP001595891"/>
    </source>
</evidence>
<evidence type="ECO:0000256" key="5">
    <source>
        <dbReference type="ARBA" id="ARBA00022801"/>
    </source>
</evidence>
<dbReference type="Pfam" id="PF07519">
    <property type="entry name" value="Tannase"/>
    <property type="match status" value="1"/>
</dbReference>
<dbReference type="Proteomes" id="UP001595891">
    <property type="component" value="Unassembled WGS sequence"/>
</dbReference>
<dbReference type="EMBL" id="JBHSFN010000019">
    <property type="protein sequence ID" value="MFC4589969.1"/>
    <property type="molecule type" value="Genomic_DNA"/>
</dbReference>
<proteinExistence type="inferred from homology"/>
<reference evidence="9" key="1">
    <citation type="journal article" date="2019" name="Int. J. Syst. Evol. Microbiol.">
        <title>The Global Catalogue of Microorganisms (GCM) 10K type strain sequencing project: providing services to taxonomists for standard genome sequencing and annotation.</title>
        <authorList>
            <consortium name="The Broad Institute Genomics Platform"/>
            <consortium name="The Broad Institute Genome Sequencing Center for Infectious Disease"/>
            <person name="Wu L."/>
            <person name="Ma J."/>
        </authorList>
    </citation>
    <scope>NUCLEOTIDE SEQUENCE [LARGE SCALE GENOMIC DNA]</scope>
    <source>
        <strain evidence="9">CCUG 49560</strain>
    </source>
</reference>